<evidence type="ECO:0000256" key="3">
    <source>
        <dbReference type="ARBA" id="ARBA00022722"/>
    </source>
</evidence>
<comment type="similarity">
    <text evidence="8">Belongs to the RNase Z family.</text>
</comment>
<evidence type="ECO:0000256" key="5">
    <source>
        <dbReference type="ARBA" id="ARBA00022759"/>
    </source>
</evidence>
<dbReference type="RefSeq" id="WP_046402667.1">
    <property type="nucleotide sequence ID" value="NZ_BAABYK010000001.1"/>
</dbReference>
<evidence type="ECO:0000256" key="8">
    <source>
        <dbReference type="HAMAP-Rule" id="MF_01818"/>
    </source>
</evidence>
<dbReference type="CDD" id="cd07717">
    <property type="entry name" value="RNaseZ_ZiPD-like_MBL-fold"/>
    <property type="match status" value="1"/>
</dbReference>
<feature type="binding site" evidence="8">
    <location>
        <position position="64"/>
    </location>
    <ligand>
        <name>Zn(2+)</name>
        <dbReference type="ChEBI" id="CHEBI:29105"/>
        <label>1</label>
        <note>catalytic</note>
    </ligand>
</feature>
<keyword evidence="3 8" id="KW-0540">Nuclease</keyword>
<feature type="binding site" evidence="8">
    <location>
        <position position="271"/>
    </location>
    <ligand>
        <name>Zn(2+)</name>
        <dbReference type="ChEBI" id="CHEBI:29105"/>
        <label>2</label>
        <note>catalytic</note>
    </ligand>
</feature>
<dbReference type="SUPFAM" id="SSF56281">
    <property type="entry name" value="Metallo-hydrolase/oxidoreductase"/>
    <property type="match status" value="1"/>
</dbReference>
<dbReference type="GO" id="GO:0042781">
    <property type="term" value="F:3'-tRNA processing endoribonuclease activity"/>
    <property type="evidence" value="ECO:0007669"/>
    <property type="project" value="UniProtKB-UniRule"/>
</dbReference>
<dbReference type="EC" id="3.1.26.11" evidence="8"/>
<evidence type="ECO:0000256" key="2">
    <source>
        <dbReference type="ARBA" id="ARBA00022694"/>
    </source>
</evidence>
<comment type="caution">
    <text evidence="9">The sequence shown here is derived from an EMBL/GenBank/DDBJ whole genome shotgun (WGS) entry which is preliminary data.</text>
</comment>
<dbReference type="AlphaFoldDB" id="A0A412TS04"/>
<evidence type="ECO:0000313" key="10">
    <source>
        <dbReference type="Proteomes" id="UP000284243"/>
    </source>
</evidence>
<comment type="catalytic activity">
    <reaction evidence="8">
        <text>Endonucleolytic cleavage of RNA, removing extra 3' nucleotides from tRNA precursor, generating 3' termini of tRNAs. A 3'-hydroxy group is left at the tRNA terminus and a 5'-phosphoryl group is left at the trailer molecule.</text>
        <dbReference type="EC" id="3.1.26.11"/>
    </reaction>
</comment>
<dbReference type="EMBL" id="QRYC01000009">
    <property type="protein sequence ID" value="RGU56625.1"/>
    <property type="molecule type" value="Genomic_DNA"/>
</dbReference>
<dbReference type="NCBIfam" id="NF000801">
    <property type="entry name" value="PRK00055.1-3"/>
    <property type="match status" value="1"/>
</dbReference>
<keyword evidence="4 8" id="KW-0479">Metal-binding</keyword>
<feature type="binding site" evidence="8">
    <location>
        <position position="213"/>
    </location>
    <ligand>
        <name>Zn(2+)</name>
        <dbReference type="ChEBI" id="CHEBI:29105"/>
        <label>1</label>
        <note>catalytic</note>
    </ligand>
</feature>
<feature type="binding site" evidence="8">
    <location>
        <position position="213"/>
    </location>
    <ligand>
        <name>Zn(2+)</name>
        <dbReference type="ChEBI" id="CHEBI:29105"/>
        <label>2</label>
        <note>catalytic</note>
    </ligand>
</feature>
<keyword evidence="2 8" id="KW-0819">tRNA processing</keyword>
<sequence>MKFELTILGSGSSIPTSNRNSAAQVLHVLGRYFLIDCAEATQHQLRRFHVPYNKINHIFISHLHGDHFFGLIGFLSTLSLQGRRGEMHIYAEPRLQELIGCQMKILHSRFTFPLFFHALSRREEVIYEDKVVTVTAFPLKHHYDTPVSGFLFREKERERTILKDRTAAWNVPIAFMQYLKRGEDFITPEGEIVANELLTVAPPPARSFAYMTDTLFRERFADYVRGVDLLYHEATYMNADAVLAKESYHSTTGQAARIAELAGVGKLLLGHFSARYTECSELLAEAREVFPNTFLCSDGDFFEVPAVKRRS</sequence>
<feature type="binding site" evidence="8">
    <location>
        <position position="141"/>
    </location>
    <ligand>
        <name>Zn(2+)</name>
        <dbReference type="ChEBI" id="CHEBI:29105"/>
        <label>1</label>
        <note>catalytic</note>
    </ligand>
</feature>
<dbReference type="InterPro" id="IPR013471">
    <property type="entry name" value="RNase_Z/BN"/>
</dbReference>
<evidence type="ECO:0000256" key="7">
    <source>
        <dbReference type="ARBA" id="ARBA00022833"/>
    </source>
</evidence>
<keyword evidence="6 8" id="KW-0378">Hydrolase</keyword>
<comment type="cofactor">
    <cofactor evidence="8">
        <name>Zn(2+)</name>
        <dbReference type="ChEBI" id="CHEBI:29105"/>
    </cofactor>
    <text evidence="8">Binds 2 Zn(2+) ions.</text>
</comment>
<protein>
    <recommendedName>
        <fullName evidence="8">Ribonuclease Z</fullName>
        <shortName evidence="8">RNase Z</shortName>
        <ecNumber evidence="8">3.1.26.11</ecNumber>
    </recommendedName>
    <alternativeName>
        <fullName evidence="8">tRNA 3 endonuclease</fullName>
    </alternativeName>
    <alternativeName>
        <fullName evidence="8">tRNase Z</fullName>
    </alternativeName>
</protein>
<gene>
    <name evidence="8" type="primary">rnz</name>
    <name evidence="9" type="ORF">DWW57_08765</name>
</gene>
<comment type="function">
    <text evidence="8">Zinc phosphodiesterase, which displays some tRNA 3'-processing endonuclease activity. Probably involved in tRNA maturation, by removing a 3'-trailer from precursor tRNA.</text>
</comment>
<keyword evidence="7 8" id="KW-0862">Zinc</keyword>
<dbReference type="InterPro" id="IPR036866">
    <property type="entry name" value="RibonucZ/Hydroxyglut_hydro"/>
</dbReference>
<dbReference type="PANTHER" id="PTHR46018:SF2">
    <property type="entry name" value="ZINC PHOSPHODIESTERASE ELAC PROTEIN 1"/>
    <property type="match status" value="1"/>
</dbReference>
<dbReference type="Pfam" id="PF23023">
    <property type="entry name" value="Anti-Pycsar_Apyc1"/>
    <property type="match status" value="1"/>
</dbReference>
<reference evidence="9 10" key="1">
    <citation type="submission" date="2018-08" db="EMBL/GenBank/DDBJ databases">
        <title>A genome reference for cultivated species of the human gut microbiota.</title>
        <authorList>
            <person name="Zou Y."/>
            <person name="Xue W."/>
            <person name="Luo G."/>
        </authorList>
    </citation>
    <scope>NUCLEOTIDE SEQUENCE [LARGE SCALE GENOMIC DNA]</scope>
    <source>
        <strain evidence="9 10">AF16-14</strain>
    </source>
</reference>
<comment type="subunit">
    <text evidence="1 8">Homodimer.</text>
</comment>
<feature type="active site" description="Proton acceptor" evidence="8">
    <location>
        <position position="66"/>
    </location>
</feature>
<dbReference type="Gene3D" id="3.60.15.10">
    <property type="entry name" value="Ribonuclease Z/Hydroxyacylglutathione hydrolase-like"/>
    <property type="match status" value="1"/>
</dbReference>
<organism evidence="9 10">
    <name type="scientific">Odoribacter splanchnicus</name>
    <dbReference type="NCBI Taxonomy" id="28118"/>
    <lineage>
        <taxon>Bacteria</taxon>
        <taxon>Pseudomonadati</taxon>
        <taxon>Bacteroidota</taxon>
        <taxon>Bacteroidia</taxon>
        <taxon>Bacteroidales</taxon>
        <taxon>Odoribacteraceae</taxon>
        <taxon>Odoribacter</taxon>
    </lineage>
</organism>
<dbReference type="PANTHER" id="PTHR46018">
    <property type="entry name" value="ZINC PHOSPHODIESTERASE ELAC PROTEIN 1"/>
    <property type="match status" value="1"/>
</dbReference>
<evidence type="ECO:0000313" key="9">
    <source>
        <dbReference type="EMBL" id="RGU56625.1"/>
    </source>
</evidence>
<accession>A0A412TS04</accession>
<evidence type="ECO:0000256" key="1">
    <source>
        <dbReference type="ARBA" id="ARBA00011738"/>
    </source>
</evidence>
<dbReference type="Proteomes" id="UP000284243">
    <property type="component" value="Unassembled WGS sequence"/>
</dbReference>
<feature type="binding site" evidence="8">
    <location>
        <position position="66"/>
    </location>
    <ligand>
        <name>Zn(2+)</name>
        <dbReference type="ChEBI" id="CHEBI:29105"/>
        <label>2</label>
        <note>catalytic</note>
    </ligand>
</feature>
<name>A0A412TS04_9BACT</name>
<proteinExistence type="inferred from homology"/>
<dbReference type="HAMAP" id="MF_01818">
    <property type="entry name" value="RNase_Z_BN"/>
    <property type="match status" value="1"/>
</dbReference>
<keyword evidence="5 8" id="KW-0255">Endonuclease</keyword>
<dbReference type="GO" id="GO:0008270">
    <property type="term" value="F:zinc ion binding"/>
    <property type="evidence" value="ECO:0007669"/>
    <property type="project" value="UniProtKB-UniRule"/>
</dbReference>
<feature type="binding site" evidence="8">
    <location>
        <position position="62"/>
    </location>
    <ligand>
        <name>Zn(2+)</name>
        <dbReference type="ChEBI" id="CHEBI:29105"/>
        <label>1</label>
        <note>catalytic</note>
    </ligand>
</feature>
<evidence type="ECO:0000256" key="4">
    <source>
        <dbReference type="ARBA" id="ARBA00022723"/>
    </source>
</evidence>
<feature type="binding site" evidence="8">
    <location>
        <position position="67"/>
    </location>
    <ligand>
        <name>Zn(2+)</name>
        <dbReference type="ChEBI" id="CHEBI:29105"/>
        <label>2</label>
        <note>catalytic</note>
    </ligand>
</feature>
<evidence type="ECO:0000256" key="6">
    <source>
        <dbReference type="ARBA" id="ARBA00022801"/>
    </source>
</evidence>